<proteinExistence type="predicted"/>
<keyword evidence="2" id="KW-0808">Transferase</keyword>
<dbReference type="EMBL" id="JPSL02000037">
    <property type="protein sequence ID" value="KGQ22733.1"/>
    <property type="molecule type" value="Genomic_DNA"/>
</dbReference>
<dbReference type="GO" id="GO:0016740">
    <property type="term" value="F:transferase activity"/>
    <property type="evidence" value="ECO:0007669"/>
    <property type="project" value="UniProtKB-KW"/>
</dbReference>
<protein>
    <submittedName>
        <fullName evidence="2">Phosphoribosyl transferase</fullName>
    </submittedName>
</protein>
<gene>
    <name evidence="2" type="ORF">THFILI_03750</name>
</gene>
<dbReference type="InterPro" id="IPR029057">
    <property type="entry name" value="PRTase-like"/>
</dbReference>
<name>A0A0A2WSE4_THEFI</name>
<feature type="domain" description="Phosphoribosyltransferase" evidence="1">
    <location>
        <begin position="8"/>
        <end position="161"/>
    </location>
</feature>
<dbReference type="CDD" id="cd06223">
    <property type="entry name" value="PRTases_typeI"/>
    <property type="match status" value="1"/>
</dbReference>
<evidence type="ECO:0000313" key="3">
    <source>
        <dbReference type="Proteomes" id="UP000030364"/>
    </source>
</evidence>
<dbReference type="Gene3D" id="3.40.50.2020">
    <property type="match status" value="1"/>
</dbReference>
<dbReference type="InterPro" id="IPR000836">
    <property type="entry name" value="PRTase_dom"/>
</dbReference>
<accession>A0A0A2WSE4</accession>
<dbReference type="Pfam" id="PF00156">
    <property type="entry name" value="Pribosyltran"/>
    <property type="match status" value="1"/>
</dbReference>
<sequence>MRFKDRREAGRLLAEALRPLGLEDPVVLGIPRGGVVVADEVARALGGTLDLVLVRKLGAPGNPEFALGALGEDGQVVLMSYWNRYADETYLQGEITRQKSVLKARVARYRPKRPKVPLQGRDVVVVDDGVATGATMEAALRVVRAEGPKRLVAAAPVMSKEAFQRLLALADQVVALSTPEDFGAVGAYYLDFREVLDEDVEALLVEWAS</sequence>
<evidence type="ECO:0000259" key="1">
    <source>
        <dbReference type="Pfam" id="PF00156"/>
    </source>
</evidence>
<dbReference type="SUPFAM" id="SSF53271">
    <property type="entry name" value="PRTase-like"/>
    <property type="match status" value="1"/>
</dbReference>
<dbReference type="Proteomes" id="UP000030364">
    <property type="component" value="Unassembled WGS sequence"/>
</dbReference>
<dbReference type="STRING" id="276.THFILI_03750"/>
<dbReference type="OrthoDB" id="9810066at2"/>
<evidence type="ECO:0000313" key="2">
    <source>
        <dbReference type="EMBL" id="KGQ22733.1"/>
    </source>
</evidence>
<dbReference type="PATRIC" id="fig|276.5.peg.433"/>
<dbReference type="Gene3D" id="3.30.1310.20">
    <property type="entry name" value="PRTase-like"/>
    <property type="match status" value="1"/>
</dbReference>
<dbReference type="AlphaFoldDB" id="A0A0A2WSE4"/>
<organism evidence="2 3">
    <name type="scientific">Thermus filiformis</name>
    <dbReference type="NCBI Taxonomy" id="276"/>
    <lineage>
        <taxon>Bacteria</taxon>
        <taxon>Thermotogati</taxon>
        <taxon>Deinococcota</taxon>
        <taxon>Deinococci</taxon>
        <taxon>Thermales</taxon>
        <taxon>Thermaceae</taxon>
        <taxon>Thermus</taxon>
    </lineage>
</organism>
<reference evidence="2 3" key="1">
    <citation type="journal article" date="2015" name="Genome Announc.">
        <title>Draft Genome Sequence of the Thermophile Thermus filiformis ATCC 43280, Producer of Carotenoid-(Di)glucoside-Branched Fatty Acid (Di)esters and Source of Hyperthermostable Enzymes of Biotechnological Interest.</title>
        <authorList>
            <person name="Mandelli F."/>
            <person name="Oliveira Ramires B."/>
            <person name="Couger M.B."/>
            <person name="Paixao D.A."/>
            <person name="Camilo C.M."/>
            <person name="Polikarpov I."/>
            <person name="Prade R."/>
            <person name="Riano-Pachon D.M."/>
            <person name="Squina F.M."/>
        </authorList>
    </citation>
    <scope>NUCLEOTIDE SEQUENCE [LARGE SCALE GENOMIC DNA]</scope>
    <source>
        <strain evidence="2 3">ATCC 43280</strain>
    </source>
</reference>
<comment type="caution">
    <text evidence="2">The sequence shown here is derived from an EMBL/GenBank/DDBJ whole genome shotgun (WGS) entry which is preliminary data.</text>
</comment>
<keyword evidence="3" id="KW-1185">Reference proteome</keyword>
<dbReference type="RefSeq" id="WP_038061499.1">
    <property type="nucleotide sequence ID" value="NZ_JPSL02000037.1"/>
</dbReference>